<dbReference type="InterPro" id="IPR006502">
    <property type="entry name" value="PDDEXK-like"/>
</dbReference>
<name>A0AAN8UNW2_9MAGN</name>
<dbReference type="EMBL" id="JBAMMX010000022">
    <property type="protein sequence ID" value="KAK6919075.1"/>
    <property type="molecule type" value="Genomic_DNA"/>
</dbReference>
<gene>
    <name evidence="1" type="ORF">RJ641_017497</name>
</gene>
<protein>
    <submittedName>
        <fullName evidence="1">Uncharacterized protein</fullName>
    </submittedName>
</protein>
<dbReference type="Proteomes" id="UP001370490">
    <property type="component" value="Unassembled WGS sequence"/>
</dbReference>
<proteinExistence type="predicted"/>
<organism evidence="1 2">
    <name type="scientific">Dillenia turbinata</name>
    <dbReference type="NCBI Taxonomy" id="194707"/>
    <lineage>
        <taxon>Eukaryota</taxon>
        <taxon>Viridiplantae</taxon>
        <taxon>Streptophyta</taxon>
        <taxon>Embryophyta</taxon>
        <taxon>Tracheophyta</taxon>
        <taxon>Spermatophyta</taxon>
        <taxon>Magnoliopsida</taxon>
        <taxon>eudicotyledons</taxon>
        <taxon>Gunneridae</taxon>
        <taxon>Pentapetalae</taxon>
        <taxon>Dilleniales</taxon>
        <taxon>Dilleniaceae</taxon>
        <taxon>Dillenia</taxon>
    </lineage>
</organism>
<dbReference type="AlphaFoldDB" id="A0AAN8UNW2"/>
<comment type="caution">
    <text evidence="1">The sequence shown here is derived from an EMBL/GenBank/DDBJ whole genome shotgun (WGS) entry which is preliminary data.</text>
</comment>
<accession>A0AAN8UNW2</accession>
<feature type="non-terminal residue" evidence="1">
    <location>
        <position position="138"/>
    </location>
</feature>
<evidence type="ECO:0000313" key="2">
    <source>
        <dbReference type="Proteomes" id="UP001370490"/>
    </source>
</evidence>
<evidence type="ECO:0000313" key="1">
    <source>
        <dbReference type="EMBL" id="KAK6919075.1"/>
    </source>
</evidence>
<dbReference type="Pfam" id="PF04720">
    <property type="entry name" value="PDDEXK_6"/>
    <property type="match status" value="1"/>
</dbReference>
<keyword evidence="2" id="KW-1185">Reference proteome</keyword>
<sequence length="138" mass="16104">MFDKFGHQGTFIFRSCQTNSCNKKEVKIVIELNLRGEFEIASQGYNHLINQLPEVYVDKAERLQALIKNFVQRNKKVHERQENALGTLEETQVYANQVARHRRQKPHGLRQPQQPFVQVAEFSYRPPRPKASLLSTDL</sequence>
<reference evidence="1 2" key="1">
    <citation type="submission" date="2023-12" db="EMBL/GenBank/DDBJ databases">
        <title>A high-quality genome assembly for Dillenia turbinata (Dilleniales).</title>
        <authorList>
            <person name="Chanderbali A."/>
        </authorList>
    </citation>
    <scope>NUCLEOTIDE SEQUENCE [LARGE SCALE GENOMIC DNA]</scope>
    <source>
        <strain evidence="1">LSX21</strain>
        <tissue evidence="1">Leaf</tissue>
    </source>
</reference>